<evidence type="ECO:0000313" key="2">
    <source>
        <dbReference type="Proteomes" id="UP000236551"/>
    </source>
</evidence>
<evidence type="ECO:0000313" key="1">
    <source>
        <dbReference type="EMBL" id="ATZ30174.1"/>
    </source>
</evidence>
<gene>
    <name evidence="1" type="ORF">CV83915_2p0171</name>
</gene>
<name>A0A2H4TKX2_ECOLX</name>
<dbReference type="Proteomes" id="UP000236551">
    <property type="component" value="Plasmid pCV839-15-p2"/>
</dbReference>
<proteinExistence type="predicted"/>
<keyword evidence="1" id="KW-0614">Plasmid</keyword>
<protein>
    <submittedName>
        <fullName evidence="1">Uncharacterized protein</fullName>
    </submittedName>
</protein>
<accession>A0A2H4TKX2</accession>
<sequence>MRNKKSLPFFTNWANSGTGLPRQWLTGHRASTLLLMQ</sequence>
<dbReference type="AlphaFoldDB" id="A0A2H4TKX2"/>
<organism evidence="1 2">
    <name type="scientific">Escherichia coli</name>
    <dbReference type="NCBI Taxonomy" id="562"/>
    <lineage>
        <taxon>Bacteria</taxon>
        <taxon>Pseudomonadati</taxon>
        <taxon>Pseudomonadota</taxon>
        <taxon>Gammaproteobacteria</taxon>
        <taxon>Enterobacterales</taxon>
        <taxon>Enterobacteriaceae</taxon>
        <taxon>Escherichia</taxon>
    </lineage>
</organism>
<reference evidence="1 2" key="1">
    <citation type="submission" date="2017-11" db="EMBL/GenBank/DDBJ databases">
        <title>Escherichia coli CV839-15 Genome sequencing and assembly.</title>
        <authorList>
            <person name="Li Z."/>
            <person name="Song N."/>
            <person name="Li W."/>
            <person name="Philip H.R."/>
            <person name="Bu Z."/>
            <person name="Siguo L."/>
        </authorList>
    </citation>
    <scope>NUCLEOTIDE SEQUENCE [LARGE SCALE GENOMIC DNA]</scope>
    <source>
        <strain evidence="1 2">CV839-15</strain>
        <plasmid evidence="2">Plasmid pcv839-15-p2</plasmid>
    </source>
</reference>
<dbReference type="EMBL" id="CP024976">
    <property type="protein sequence ID" value="ATZ30174.1"/>
    <property type="molecule type" value="Genomic_DNA"/>
</dbReference>
<geneLocation type="plasmid" evidence="2">
    <name>pcv839-15-p2</name>
</geneLocation>